<name>A0ABV7Y7G0_9ACTN</name>
<dbReference type="EMBL" id="JBHRZH010000006">
    <property type="protein sequence ID" value="MFC3761057.1"/>
    <property type="molecule type" value="Genomic_DNA"/>
</dbReference>
<accession>A0ABV7Y7G0</accession>
<organism evidence="2 3">
    <name type="scientific">Tenggerimyces flavus</name>
    <dbReference type="NCBI Taxonomy" id="1708749"/>
    <lineage>
        <taxon>Bacteria</taxon>
        <taxon>Bacillati</taxon>
        <taxon>Actinomycetota</taxon>
        <taxon>Actinomycetes</taxon>
        <taxon>Propionibacteriales</taxon>
        <taxon>Nocardioidaceae</taxon>
        <taxon>Tenggerimyces</taxon>
    </lineage>
</organism>
<comment type="caution">
    <text evidence="2">The sequence shown here is derived from an EMBL/GenBank/DDBJ whole genome shotgun (WGS) entry which is preliminary data.</text>
</comment>
<feature type="region of interest" description="Disordered" evidence="1">
    <location>
        <begin position="19"/>
        <end position="42"/>
    </location>
</feature>
<evidence type="ECO:0000313" key="2">
    <source>
        <dbReference type="EMBL" id="MFC3761057.1"/>
    </source>
</evidence>
<dbReference type="RefSeq" id="WP_205117281.1">
    <property type="nucleotide sequence ID" value="NZ_JAFBCM010000001.1"/>
</dbReference>
<gene>
    <name evidence="2" type="ORF">ACFOUW_09405</name>
</gene>
<feature type="region of interest" description="Disordered" evidence="1">
    <location>
        <begin position="402"/>
        <end position="421"/>
    </location>
</feature>
<proteinExistence type="predicted"/>
<reference evidence="3" key="1">
    <citation type="journal article" date="2019" name="Int. J. Syst. Evol. Microbiol.">
        <title>The Global Catalogue of Microorganisms (GCM) 10K type strain sequencing project: providing services to taxonomists for standard genome sequencing and annotation.</title>
        <authorList>
            <consortium name="The Broad Institute Genomics Platform"/>
            <consortium name="The Broad Institute Genome Sequencing Center for Infectious Disease"/>
            <person name="Wu L."/>
            <person name="Ma J."/>
        </authorList>
    </citation>
    <scope>NUCLEOTIDE SEQUENCE [LARGE SCALE GENOMIC DNA]</scope>
    <source>
        <strain evidence="3">CGMCC 4.7241</strain>
    </source>
</reference>
<sequence>MNHNPAGAKNVVTGHDKHAQLQPAAAPKPLHKTGTQQVPTKAAPPQQVRFQLEQLLGQHAILAVRLMRGQLNKSPDFLEAATAALGLNTTELSAAVASEYGAAGGEKFKQLWTQHISSLFAYSKALADKDAAAKQKALADLDAYTKEYGEFISAATKGELPAAAVATSVDGHIHHLISQIDAYAAGDYKKAYQLEREAYAGMFSTGKGLAGATVSVKPGELPAGFDDPPQQLRSALGQLLGEHSELVVDVTRAALAKSPEFSEAAAALDANTRELGQAINAVFGANAADQFGDLWADHVNAVVAFTTAVVEDNKADQAKARADLDAWSDRFGSFLATAVKNRAAATAFVEVAHHHDEQLLTSITSFKDGDYAKAHQITYEGYQFMFAIADNLAKAIESGTTRQMPKGGAATGGGGAAAGGR</sequence>
<evidence type="ECO:0008006" key="4">
    <source>
        <dbReference type="Google" id="ProtNLM"/>
    </source>
</evidence>
<evidence type="ECO:0000256" key="1">
    <source>
        <dbReference type="SAM" id="MobiDB-lite"/>
    </source>
</evidence>
<feature type="compositionally biased region" description="Gly residues" evidence="1">
    <location>
        <begin position="409"/>
        <end position="421"/>
    </location>
</feature>
<keyword evidence="3" id="KW-1185">Reference proteome</keyword>
<protein>
    <recommendedName>
        <fullName evidence="4">Copper amine oxidase</fullName>
    </recommendedName>
</protein>
<dbReference type="Proteomes" id="UP001595699">
    <property type="component" value="Unassembled WGS sequence"/>
</dbReference>
<evidence type="ECO:0000313" key="3">
    <source>
        <dbReference type="Proteomes" id="UP001595699"/>
    </source>
</evidence>